<comment type="caution">
    <text evidence="4">The sequence shown here is derived from an EMBL/GenBank/DDBJ whole genome shotgun (WGS) entry which is preliminary data.</text>
</comment>
<accession>A0A133NIP8</accession>
<keyword evidence="5" id="KW-1185">Reference proteome</keyword>
<dbReference type="NCBIfam" id="TIGR01730">
    <property type="entry name" value="RND_mfp"/>
    <property type="match status" value="1"/>
</dbReference>
<dbReference type="Gene3D" id="2.40.50.100">
    <property type="match status" value="1"/>
</dbReference>
<organism evidence="4 5">
    <name type="scientific">Fusobacterium equinum</name>
    <dbReference type="NCBI Taxonomy" id="134605"/>
    <lineage>
        <taxon>Bacteria</taxon>
        <taxon>Fusobacteriati</taxon>
        <taxon>Fusobacteriota</taxon>
        <taxon>Fusobacteriia</taxon>
        <taxon>Fusobacteriales</taxon>
        <taxon>Fusobacteriaceae</taxon>
        <taxon>Fusobacterium</taxon>
    </lineage>
</organism>
<dbReference type="InterPro" id="IPR058627">
    <property type="entry name" value="MdtA-like_C"/>
</dbReference>
<dbReference type="Gene3D" id="2.40.420.20">
    <property type="match status" value="1"/>
</dbReference>
<feature type="domain" description="CzcB-like barrel-sandwich hybrid" evidence="3">
    <location>
        <begin position="61"/>
        <end position="199"/>
    </location>
</feature>
<dbReference type="Pfam" id="PF25967">
    <property type="entry name" value="RND-MFP_C"/>
    <property type="match status" value="1"/>
</dbReference>
<evidence type="ECO:0000259" key="2">
    <source>
        <dbReference type="Pfam" id="PF25967"/>
    </source>
</evidence>
<dbReference type="PATRIC" id="fig|134605.3.peg.522"/>
<dbReference type="AlphaFoldDB" id="A0A133NIP8"/>
<dbReference type="Pfam" id="PF25973">
    <property type="entry name" value="BSH_CzcB"/>
    <property type="match status" value="1"/>
</dbReference>
<dbReference type="PROSITE" id="PS51257">
    <property type="entry name" value="PROKAR_LIPOPROTEIN"/>
    <property type="match status" value="1"/>
</dbReference>
<evidence type="ECO:0000259" key="3">
    <source>
        <dbReference type="Pfam" id="PF25973"/>
    </source>
</evidence>
<dbReference type="Gene3D" id="1.10.287.470">
    <property type="entry name" value="Helix hairpin bin"/>
    <property type="match status" value="1"/>
</dbReference>
<gene>
    <name evidence="4" type="ORF">HMPREF3206_00519</name>
</gene>
<proteinExistence type="inferred from homology"/>
<dbReference type="SUPFAM" id="SSF111369">
    <property type="entry name" value="HlyD-like secretion proteins"/>
    <property type="match status" value="1"/>
</dbReference>
<evidence type="ECO:0000256" key="1">
    <source>
        <dbReference type="ARBA" id="ARBA00009477"/>
    </source>
</evidence>
<sequence length="369" mass="40863">MKKMNKKWICIFMISFLLIACEKNGEKEKIRPVKIQEIGVNLSQVILSEYPSSIQAKQEAMLSFQVPGKIEKILVSLGDKVKKGQVLAKLEEQDYHLNLEANAQKYEASKAVAENARLQFERVKTLYQNNAIPKKDYDMALAQYKSAIAAEKANQAGLSHAANEVYYGDLIAPYDGIVSKKMTEAGMVVAAGTPILSISSEDVSELTIQVPAKELEKIKEAQRYYFIVEEDKSKTYPLTLKTISFTPDMTKSTYPIVFQLERDNIKNLYAGMSGTVVVALKKEENSKILLPISAIFEENGSFVYLYGKENKAEKREVKLGALQGNGEIQIISGLKTGDKVIIAGVSSIHEGQVIKALPPTTDTNVGNLL</sequence>
<dbReference type="PANTHER" id="PTHR30469:SF20">
    <property type="entry name" value="EFFLUX RND TRANSPORTER PERIPLASMIC ADAPTOR SUBUNIT"/>
    <property type="match status" value="1"/>
</dbReference>
<dbReference type="InterPro" id="IPR058647">
    <property type="entry name" value="BSH_CzcB-like"/>
</dbReference>
<dbReference type="PANTHER" id="PTHR30469">
    <property type="entry name" value="MULTIDRUG RESISTANCE PROTEIN MDTA"/>
    <property type="match status" value="1"/>
</dbReference>
<dbReference type="EMBL" id="LRPX01000021">
    <property type="protein sequence ID" value="KXA16168.1"/>
    <property type="molecule type" value="Genomic_DNA"/>
</dbReference>
<comment type="similarity">
    <text evidence="1">Belongs to the membrane fusion protein (MFP) (TC 8.A.1) family.</text>
</comment>
<evidence type="ECO:0000313" key="5">
    <source>
        <dbReference type="Proteomes" id="UP000070617"/>
    </source>
</evidence>
<feature type="domain" description="Multidrug resistance protein MdtA-like C-terminal permuted SH3" evidence="2">
    <location>
        <begin position="288"/>
        <end position="345"/>
    </location>
</feature>
<dbReference type="GO" id="GO:0015562">
    <property type="term" value="F:efflux transmembrane transporter activity"/>
    <property type="evidence" value="ECO:0007669"/>
    <property type="project" value="TreeGrafter"/>
</dbReference>
<evidence type="ECO:0000313" key="4">
    <source>
        <dbReference type="EMBL" id="KXA16168.1"/>
    </source>
</evidence>
<dbReference type="Proteomes" id="UP000070617">
    <property type="component" value="Unassembled WGS sequence"/>
</dbReference>
<reference evidence="5" key="1">
    <citation type="submission" date="2016-01" db="EMBL/GenBank/DDBJ databases">
        <authorList>
            <person name="Mitreva M."/>
            <person name="Pepin K.H."/>
            <person name="Mihindukulasuriya K.A."/>
            <person name="Fulton R."/>
            <person name="Fronick C."/>
            <person name="O'Laughlin M."/>
            <person name="Miner T."/>
            <person name="Herter B."/>
            <person name="Rosa B.A."/>
            <person name="Cordes M."/>
            <person name="Tomlinson C."/>
            <person name="Wollam A."/>
            <person name="Palsikar V.B."/>
            <person name="Mardis E.R."/>
            <person name="Wilson R.K."/>
        </authorList>
    </citation>
    <scope>NUCLEOTIDE SEQUENCE [LARGE SCALE GENOMIC DNA]</scope>
    <source>
        <strain evidence="5">CMW8396</strain>
    </source>
</reference>
<name>A0A133NIP8_9FUSO</name>
<dbReference type="STRING" id="134605.HMPREF3206_00519"/>
<dbReference type="InterPro" id="IPR006143">
    <property type="entry name" value="RND_pump_MFP"/>
</dbReference>
<dbReference type="Gene3D" id="2.40.30.170">
    <property type="match status" value="1"/>
</dbReference>
<dbReference type="GO" id="GO:1990281">
    <property type="term" value="C:efflux pump complex"/>
    <property type="evidence" value="ECO:0007669"/>
    <property type="project" value="TreeGrafter"/>
</dbReference>
<protein>
    <submittedName>
        <fullName evidence="4">Efflux transporter, RND family, MFP subunit</fullName>
    </submittedName>
</protein>